<gene>
    <name evidence="3" type="ORF">KDL01_18810</name>
</gene>
<dbReference type="GO" id="GO:0008757">
    <property type="term" value="F:S-adenosylmethionine-dependent methyltransferase activity"/>
    <property type="evidence" value="ECO:0007669"/>
    <property type="project" value="InterPro"/>
</dbReference>
<keyword evidence="1" id="KW-0808">Transferase</keyword>
<evidence type="ECO:0000313" key="3">
    <source>
        <dbReference type="EMBL" id="MBR7835332.1"/>
    </source>
</evidence>
<dbReference type="SUPFAM" id="SSF53335">
    <property type="entry name" value="S-adenosyl-L-methionine-dependent methyltransferases"/>
    <property type="match status" value="1"/>
</dbReference>
<dbReference type="PANTHER" id="PTHR44068">
    <property type="entry name" value="ZGC:194242"/>
    <property type="match status" value="1"/>
</dbReference>
<dbReference type="GO" id="GO:0032259">
    <property type="term" value="P:methylation"/>
    <property type="evidence" value="ECO:0007669"/>
    <property type="project" value="UniProtKB-KW"/>
</dbReference>
<dbReference type="InterPro" id="IPR050447">
    <property type="entry name" value="Erg6_SMT_methyltransf"/>
</dbReference>
<evidence type="ECO:0000259" key="2">
    <source>
        <dbReference type="Pfam" id="PF08241"/>
    </source>
</evidence>
<dbReference type="Proteomes" id="UP000675781">
    <property type="component" value="Unassembled WGS sequence"/>
</dbReference>
<dbReference type="InterPro" id="IPR013216">
    <property type="entry name" value="Methyltransf_11"/>
</dbReference>
<name>A0A941IRI1_9ACTN</name>
<feature type="domain" description="Methyltransferase type 11" evidence="2">
    <location>
        <begin position="53"/>
        <end position="157"/>
    </location>
</feature>
<dbReference type="InterPro" id="IPR029063">
    <property type="entry name" value="SAM-dependent_MTases_sf"/>
</dbReference>
<proteinExistence type="predicted"/>
<dbReference type="Pfam" id="PF08241">
    <property type="entry name" value="Methyltransf_11"/>
    <property type="match status" value="1"/>
</dbReference>
<dbReference type="Gene3D" id="3.40.50.150">
    <property type="entry name" value="Vaccinia Virus protein VP39"/>
    <property type="match status" value="1"/>
</dbReference>
<dbReference type="AlphaFoldDB" id="A0A941IRI1"/>
<accession>A0A941IRI1</accession>
<organism evidence="3 4">
    <name type="scientific">Actinospica durhamensis</name>
    <dbReference type="NCBI Taxonomy" id="1508375"/>
    <lineage>
        <taxon>Bacteria</taxon>
        <taxon>Bacillati</taxon>
        <taxon>Actinomycetota</taxon>
        <taxon>Actinomycetes</taxon>
        <taxon>Catenulisporales</taxon>
        <taxon>Actinospicaceae</taxon>
        <taxon>Actinospica</taxon>
    </lineage>
</organism>
<sequence length="278" mass="30731">MVETSYLDQSYKSYADMEDEFQLDLDGSLDPRGPGVLYGLVDELNLSAGALALDVGCGEGGHAIELARRFALRVRGFEPVARHLRIARTRLAAEVIAARLPGLADAVSFEPGTIEELPVDSGVVDLVWCRDVLGHVEDLAGAYAEIARVLTPGGSAVVYQMYATDRLEPAEGAWLFDTLGCVARNMRPEHTEAAIEAAGLRVQRRLELGSEWGEYAHEHAGDGARRLVHAARLLRDPDRYVHRFGRENYDYALGDCLWHVYRMIGKLAGRAYLLRRPV</sequence>
<dbReference type="RefSeq" id="WP_212529827.1">
    <property type="nucleotide sequence ID" value="NZ_JAGSOG010000091.1"/>
</dbReference>
<keyword evidence="4" id="KW-1185">Reference proteome</keyword>
<dbReference type="CDD" id="cd02440">
    <property type="entry name" value="AdoMet_MTases"/>
    <property type="match status" value="1"/>
</dbReference>
<dbReference type="PANTHER" id="PTHR44068:SF11">
    <property type="entry name" value="GERANYL DIPHOSPHATE 2-C-METHYLTRANSFERASE"/>
    <property type="match status" value="1"/>
</dbReference>
<evidence type="ECO:0000313" key="4">
    <source>
        <dbReference type="Proteomes" id="UP000675781"/>
    </source>
</evidence>
<dbReference type="EMBL" id="JAGSOG010000091">
    <property type="protein sequence ID" value="MBR7835332.1"/>
    <property type="molecule type" value="Genomic_DNA"/>
</dbReference>
<keyword evidence="3" id="KW-0489">Methyltransferase</keyword>
<protein>
    <submittedName>
        <fullName evidence="3">Class I SAM-dependent methyltransferase</fullName>
    </submittedName>
</protein>
<comment type="caution">
    <text evidence="3">The sequence shown here is derived from an EMBL/GenBank/DDBJ whole genome shotgun (WGS) entry which is preliminary data.</text>
</comment>
<evidence type="ECO:0000256" key="1">
    <source>
        <dbReference type="ARBA" id="ARBA00022679"/>
    </source>
</evidence>
<reference evidence="3" key="1">
    <citation type="submission" date="2021-04" db="EMBL/GenBank/DDBJ databases">
        <title>Genome based classification of Actinospica acidithermotolerans sp. nov., an actinobacterium isolated from an Indonesian hot spring.</title>
        <authorList>
            <person name="Kusuma A.B."/>
            <person name="Putra K.E."/>
            <person name="Nafisah S."/>
            <person name="Loh J."/>
            <person name="Nouioui I."/>
            <person name="Goodfellow M."/>
        </authorList>
    </citation>
    <scope>NUCLEOTIDE SEQUENCE</scope>
    <source>
        <strain evidence="3">CSCA 57</strain>
    </source>
</reference>